<organism evidence="1 2">
    <name type="scientific">Rhamnusium bicolor</name>
    <dbReference type="NCBI Taxonomy" id="1586634"/>
    <lineage>
        <taxon>Eukaryota</taxon>
        <taxon>Metazoa</taxon>
        <taxon>Ecdysozoa</taxon>
        <taxon>Arthropoda</taxon>
        <taxon>Hexapoda</taxon>
        <taxon>Insecta</taxon>
        <taxon>Pterygota</taxon>
        <taxon>Neoptera</taxon>
        <taxon>Endopterygota</taxon>
        <taxon>Coleoptera</taxon>
        <taxon>Polyphaga</taxon>
        <taxon>Cucujiformia</taxon>
        <taxon>Chrysomeloidea</taxon>
        <taxon>Cerambycidae</taxon>
        <taxon>Lepturinae</taxon>
        <taxon>Rhagiini</taxon>
        <taxon>Rhamnusium</taxon>
    </lineage>
</organism>
<reference evidence="1" key="1">
    <citation type="journal article" date="2023" name="Insect Mol. Biol.">
        <title>Genome sequencing provides insights into the evolution of gene families encoding plant cell wall-degrading enzymes in longhorned beetles.</title>
        <authorList>
            <person name="Shin N.R."/>
            <person name="Okamura Y."/>
            <person name="Kirsch R."/>
            <person name="Pauchet Y."/>
        </authorList>
    </citation>
    <scope>NUCLEOTIDE SEQUENCE</scope>
    <source>
        <strain evidence="1">RBIC_L_NR</strain>
    </source>
</reference>
<accession>A0AAV8X901</accession>
<keyword evidence="2" id="KW-1185">Reference proteome</keyword>
<name>A0AAV8X901_9CUCU</name>
<comment type="caution">
    <text evidence="1">The sequence shown here is derived from an EMBL/GenBank/DDBJ whole genome shotgun (WGS) entry which is preliminary data.</text>
</comment>
<proteinExistence type="predicted"/>
<dbReference type="AlphaFoldDB" id="A0AAV8X901"/>
<dbReference type="Proteomes" id="UP001162156">
    <property type="component" value="Unassembled WGS sequence"/>
</dbReference>
<gene>
    <name evidence="1" type="ORF">NQ314_013076</name>
</gene>
<sequence>MKRIFNRPYMYELDCTEVARLDKLRDKCERENADFENSFEKLLHAQKEREKPTIVVKSCKEGPPGWWKADMKQIETKKGLQILSKANVRNAVTVTRKDSCPRWQEEPNLAGLVQDDPCRRKYDMNM</sequence>
<evidence type="ECO:0000313" key="1">
    <source>
        <dbReference type="EMBL" id="KAJ8934989.1"/>
    </source>
</evidence>
<dbReference type="EMBL" id="JANEYF010003640">
    <property type="protein sequence ID" value="KAJ8934989.1"/>
    <property type="molecule type" value="Genomic_DNA"/>
</dbReference>
<evidence type="ECO:0000313" key="2">
    <source>
        <dbReference type="Proteomes" id="UP001162156"/>
    </source>
</evidence>
<protein>
    <submittedName>
        <fullName evidence="1">Uncharacterized protein</fullName>
    </submittedName>
</protein>